<feature type="domain" description="DUF4283" evidence="2">
    <location>
        <begin position="39"/>
        <end position="96"/>
    </location>
</feature>
<feature type="compositionally biased region" description="Acidic residues" evidence="1">
    <location>
        <begin position="1"/>
        <end position="13"/>
    </location>
</feature>
<protein>
    <recommendedName>
        <fullName evidence="2">DUF4283 domain-containing protein</fullName>
    </recommendedName>
</protein>
<dbReference type="AlphaFoldDB" id="A0AAV2FQ99"/>
<keyword evidence="4" id="KW-1185">Reference proteome</keyword>
<sequence length="404" mass="44667">MDEWYAADSDSEDSATAMREDGLEEGFDGEDDPTCPPIISLQLRRGRGIQVTSMKNGYFLVRFTSGMDYERAVTNGPWMIGPNYLSVHMWDKNFDPYNHEISSTLVWARLLDIPIHFFHQEAVMKIGRRIGKPIRIDEATRTAARSDYARVCVQVDLTRPLLSKFSIRGKKYFIQYEGLENICLNCGTYAEKWGCSCTKAQSPMEAEHTVQEHPPVANQDEPLYGEWMIAKRKSRPQKKDQGANVSLKGTKTGQGAPQNAGGSRFAALEEEEETQTGTEHPQPARKEKESPPPREPQATSPTVCNINEGIGKATDTQTIQRNSGEKAVQPTRTAVEPPLSKLERDGGSGQPQVTLASKTDGVQGRPPDSSPYNGLTKSMVTNENTANFSSGMQIDGTQPPVAQL</sequence>
<dbReference type="Proteomes" id="UP001497516">
    <property type="component" value="Chromosome 7"/>
</dbReference>
<feature type="region of interest" description="Disordered" evidence="1">
    <location>
        <begin position="232"/>
        <end position="404"/>
    </location>
</feature>
<feature type="compositionally biased region" description="Polar residues" evidence="1">
    <location>
        <begin position="370"/>
        <end position="396"/>
    </location>
</feature>
<feature type="compositionally biased region" description="Polar residues" evidence="1">
    <location>
        <begin position="243"/>
        <end position="261"/>
    </location>
</feature>
<dbReference type="Pfam" id="PF14111">
    <property type="entry name" value="DUF4283"/>
    <property type="match status" value="1"/>
</dbReference>
<dbReference type="InterPro" id="IPR025558">
    <property type="entry name" value="DUF4283"/>
</dbReference>
<feature type="compositionally biased region" description="Acidic residues" evidence="1">
    <location>
        <begin position="22"/>
        <end position="31"/>
    </location>
</feature>
<organism evidence="3 4">
    <name type="scientific">Linum trigynum</name>
    <dbReference type="NCBI Taxonomy" id="586398"/>
    <lineage>
        <taxon>Eukaryota</taxon>
        <taxon>Viridiplantae</taxon>
        <taxon>Streptophyta</taxon>
        <taxon>Embryophyta</taxon>
        <taxon>Tracheophyta</taxon>
        <taxon>Spermatophyta</taxon>
        <taxon>Magnoliopsida</taxon>
        <taxon>eudicotyledons</taxon>
        <taxon>Gunneridae</taxon>
        <taxon>Pentapetalae</taxon>
        <taxon>rosids</taxon>
        <taxon>fabids</taxon>
        <taxon>Malpighiales</taxon>
        <taxon>Linaceae</taxon>
        <taxon>Linum</taxon>
    </lineage>
</organism>
<gene>
    <name evidence="3" type="ORF">LTRI10_LOCUS40332</name>
</gene>
<name>A0AAV2FQ99_9ROSI</name>
<proteinExistence type="predicted"/>
<feature type="region of interest" description="Disordered" evidence="1">
    <location>
        <begin position="1"/>
        <end position="31"/>
    </location>
</feature>
<dbReference type="PANTHER" id="PTHR31286:SF99">
    <property type="entry name" value="DUF4283 DOMAIN-CONTAINING PROTEIN"/>
    <property type="match status" value="1"/>
</dbReference>
<evidence type="ECO:0000313" key="3">
    <source>
        <dbReference type="EMBL" id="CAL1400187.1"/>
    </source>
</evidence>
<dbReference type="InterPro" id="IPR040256">
    <property type="entry name" value="At4g02000-like"/>
</dbReference>
<dbReference type="EMBL" id="OZ034820">
    <property type="protein sequence ID" value="CAL1400187.1"/>
    <property type="molecule type" value="Genomic_DNA"/>
</dbReference>
<evidence type="ECO:0000256" key="1">
    <source>
        <dbReference type="SAM" id="MobiDB-lite"/>
    </source>
</evidence>
<evidence type="ECO:0000313" key="4">
    <source>
        <dbReference type="Proteomes" id="UP001497516"/>
    </source>
</evidence>
<evidence type="ECO:0000259" key="2">
    <source>
        <dbReference type="Pfam" id="PF14111"/>
    </source>
</evidence>
<feature type="compositionally biased region" description="Basic and acidic residues" evidence="1">
    <location>
        <begin position="282"/>
        <end position="292"/>
    </location>
</feature>
<reference evidence="3 4" key="1">
    <citation type="submission" date="2024-04" db="EMBL/GenBank/DDBJ databases">
        <authorList>
            <person name="Fracassetti M."/>
        </authorList>
    </citation>
    <scope>NUCLEOTIDE SEQUENCE [LARGE SCALE GENOMIC DNA]</scope>
</reference>
<dbReference type="PANTHER" id="PTHR31286">
    <property type="entry name" value="GLYCINE-RICH CELL WALL STRUCTURAL PROTEIN 1.8-LIKE"/>
    <property type="match status" value="1"/>
</dbReference>
<accession>A0AAV2FQ99</accession>